<gene>
    <name evidence="2" type="ORF">EZ216_11170</name>
</gene>
<dbReference type="RefSeq" id="WP_135249847.1">
    <property type="nucleotide sequence ID" value="NZ_SMLK01000003.1"/>
</dbReference>
<sequence length="792" mass="86856">MADLPAVVRPCINEAVARAARMAERAAEKAAEALDQEALAQAGSSADWRELQAAGRELLRLKKQWHDTFPRLLRQVLESAAPPKSDPATPLRHSSLSLVDDAEMAQSVDTSRLAQLLLPLVEQPLAELDALMTAALGLDGVQSDRNPLRPEVIAGAMRKLMAESAQQSPAWMALWMRFMAEPLAHDLSQLYLASSKLLTRAGVRAADYRVVAAPESRASRPAPLEPSTSSGFGPAANQDGVGGAAPASPGWSVAQVSHWLHNAFSALRGPVVRDFLRGGADAARRLPVHQPLDAGYYQRVQEELAALEARADEPGPAPQDPRLHAHLAPEDRPSVTLGTETALSAERWGAFAAPRQRSLVRTRLKQQAQQVGQAMGLEVVRQLVDEVAQDQRLLPAVREAIVALEPALARLAMHAPQFFGNAEHPARLLVESVAVRSFQYNDETDTAFETFYEPVRKAFNRLNRLESIEDPSPFEVALAALEEAWEQQDRAQEEECGRVMEAVKFAERRQADAEQIAWDLSHRTDLEGSPALVQDFLFSTWSLVLAHARMSNAAGAVDPGGFLAVVSHLLWSSKRELLLRDPAHAFEVIPRVLVKVREGLTLIGHPEHESASFFSALEKLHRPVMKLRARSRQQAWPSPPTLGPVDDELEPAAAQKPRAGEDMWLAPGELQVCGFNDTVPSDYAPLFPHVDDDAPAQPLRDEDAEAIVAALQDGSWVDLYSRQKWRRAQLVWSGTRGTLFMFVSEGRAPHSMTKRSLLRLVATRMLRLVDTGEVVRPALDALAQPVPEAIAA</sequence>
<feature type="region of interest" description="Disordered" evidence="1">
    <location>
        <begin position="215"/>
        <end position="247"/>
    </location>
</feature>
<dbReference type="Pfam" id="PF07793">
    <property type="entry name" value="DUF1631"/>
    <property type="match status" value="1"/>
</dbReference>
<name>A0A4Z0BR20_9BURK</name>
<proteinExistence type="predicted"/>
<keyword evidence="3" id="KW-1185">Reference proteome</keyword>
<protein>
    <submittedName>
        <fullName evidence="2">DUF1631 family protein</fullName>
    </submittedName>
</protein>
<organism evidence="2 3">
    <name type="scientific">Ramlibacter humi</name>
    <dbReference type="NCBI Taxonomy" id="2530451"/>
    <lineage>
        <taxon>Bacteria</taxon>
        <taxon>Pseudomonadati</taxon>
        <taxon>Pseudomonadota</taxon>
        <taxon>Betaproteobacteria</taxon>
        <taxon>Burkholderiales</taxon>
        <taxon>Comamonadaceae</taxon>
        <taxon>Ramlibacter</taxon>
    </lineage>
</organism>
<dbReference type="OrthoDB" id="6188167at2"/>
<dbReference type="Proteomes" id="UP000297839">
    <property type="component" value="Unassembled WGS sequence"/>
</dbReference>
<reference evidence="2 3" key="1">
    <citation type="submission" date="2019-03" db="EMBL/GenBank/DDBJ databases">
        <title>Ramlibacter sp. 18x22-1, whole genome shotgun sequence.</title>
        <authorList>
            <person name="Zhang X."/>
            <person name="Feng G."/>
            <person name="Zhu H."/>
        </authorList>
    </citation>
    <scope>NUCLEOTIDE SEQUENCE [LARGE SCALE GENOMIC DNA]</scope>
    <source>
        <strain evidence="2 3">18x22-1</strain>
    </source>
</reference>
<comment type="caution">
    <text evidence="2">The sequence shown here is derived from an EMBL/GenBank/DDBJ whole genome shotgun (WGS) entry which is preliminary data.</text>
</comment>
<accession>A0A4Z0BR20</accession>
<dbReference type="InterPro" id="IPR012434">
    <property type="entry name" value="DUF1631"/>
</dbReference>
<dbReference type="EMBL" id="SMLK01000003">
    <property type="protein sequence ID" value="TFZ01747.1"/>
    <property type="molecule type" value="Genomic_DNA"/>
</dbReference>
<evidence type="ECO:0000313" key="3">
    <source>
        <dbReference type="Proteomes" id="UP000297839"/>
    </source>
</evidence>
<evidence type="ECO:0000313" key="2">
    <source>
        <dbReference type="EMBL" id="TFZ01747.1"/>
    </source>
</evidence>
<dbReference type="AlphaFoldDB" id="A0A4Z0BR20"/>
<evidence type="ECO:0000256" key="1">
    <source>
        <dbReference type="SAM" id="MobiDB-lite"/>
    </source>
</evidence>